<dbReference type="InterPro" id="IPR001387">
    <property type="entry name" value="Cro/C1-type_HTH"/>
</dbReference>
<evidence type="ECO:0000313" key="3">
    <source>
        <dbReference type="Proteomes" id="UP000287701"/>
    </source>
</evidence>
<dbReference type="SMART" id="SM00530">
    <property type="entry name" value="HTH_XRE"/>
    <property type="match status" value="1"/>
</dbReference>
<dbReference type="RefSeq" id="WP_128500851.1">
    <property type="nucleotide sequence ID" value="NZ_CP035107.1"/>
</dbReference>
<sequence>MKREITEKMYEFAQNKVEELLKLVDDNTPIDSPEMIELCLMSDIVEAYELEHYPIDTPSLTDVMKLRMYEMNLTQAKLAEIIGVSSSRVSEYLSGKREPTLQVARNIHHKLHIDSSIILG</sequence>
<dbReference type="Gene3D" id="1.10.260.40">
    <property type="entry name" value="lambda repressor-like DNA-binding domains"/>
    <property type="match status" value="1"/>
</dbReference>
<dbReference type="GO" id="GO:0003677">
    <property type="term" value="F:DNA binding"/>
    <property type="evidence" value="ECO:0007669"/>
    <property type="project" value="InterPro"/>
</dbReference>
<evidence type="ECO:0000313" key="2">
    <source>
        <dbReference type="EMBL" id="QAR30356.1"/>
    </source>
</evidence>
<dbReference type="AlphaFoldDB" id="A0A410JQE6"/>
<dbReference type="PROSITE" id="PS50943">
    <property type="entry name" value="HTH_CROC1"/>
    <property type="match status" value="1"/>
</dbReference>
<feature type="domain" description="HTH cro/C1-type" evidence="1">
    <location>
        <begin position="70"/>
        <end position="118"/>
    </location>
</feature>
<reference evidence="2 3" key="1">
    <citation type="submission" date="2019-01" db="EMBL/GenBank/DDBJ databases">
        <title>Whole Genome of Ornithobacterium rhinotracheale FARPER-174b.</title>
        <authorList>
            <person name="Tataje-Lavanda L.A."/>
            <person name="Montalvan A."/>
            <person name="Montesinos R."/>
            <person name="Zimic M."/>
            <person name="Fernandez-Sanchez M."/>
            <person name="Fernandez-Diaz M."/>
        </authorList>
    </citation>
    <scope>NUCLEOTIDE SEQUENCE [LARGE SCALE GENOMIC DNA]</scope>
    <source>
        <strain evidence="2 3">FARPER-174b</strain>
    </source>
</reference>
<dbReference type="CDD" id="cd00093">
    <property type="entry name" value="HTH_XRE"/>
    <property type="match status" value="1"/>
</dbReference>
<proteinExistence type="predicted"/>
<dbReference type="OrthoDB" id="9796786at2"/>
<name>A0A410JQE6_ORNRH</name>
<organism evidence="2 3">
    <name type="scientific">Ornithobacterium rhinotracheale</name>
    <dbReference type="NCBI Taxonomy" id="28251"/>
    <lineage>
        <taxon>Bacteria</taxon>
        <taxon>Pseudomonadati</taxon>
        <taxon>Bacteroidota</taxon>
        <taxon>Flavobacteriia</taxon>
        <taxon>Flavobacteriales</taxon>
        <taxon>Weeksellaceae</taxon>
        <taxon>Ornithobacterium</taxon>
    </lineage>
</organism>
<dbReference type="EMBL" id="CP035107">
    <property type="protein sequence ID" value="QAR30356.1"/>
    <property type="molecule type" value="Genomic_DNA"/>
</dbReference>
<dbReference type="InterPro" id="IPR010982">
    <property type="entry name" value="Lambda_DNA-bd_dom_sf"/>
</dbReference>
<protein>
    <submittedName>
        <fullName evidence="2">Helix-turn-helix domain-containing protein</fullName>
    </submittedName>
</protein>
<dbReference type="Pfam" id="PF01381">
    <property type="entry name" value="HTH_3"/>
    <property type="match status" value="1"/>
</dbReference>
<dbReference type="Proteomes" id="UP000287701">
    <property type="component" value="Chromosome"/>
</dbReference>
<gene>
    <name evidence="2" type="ORF">EQP59_02790</name>
</gene>
<evidence type="ECO:0000259" key="1">
    <source>
        <dbReference type="PROSITE" id="PS50943"/>
    </source>
</evidence>
<accession>A0A410JQE6</accession>
<dbReference type="SUPFAM" id="SSF47413">
    <property type="entry name" value="lambda repressor-like DNA-binding domains"/>
    <property type="match status" value="1"/>
</dbReference>